<dbReference type="Proteomes" id="UP000671914">
    <property type="component" value="Chromosome"/>
</dbReference>
<accession>A0A975INX8</accession>
<dbReference type="EMBL" id="CP071696">
    <property type="protein sequence ID" value="QTX04699.1"/>
    <property type="molecule type" value="Genomic_DNA"/>
</dbReference>
<organism evidence="1 2">
    <name type="scientific">Agromyces archimandritae</name>
    <dbReference type="NCBI Taxonomy" id="2781962"/>
    <lineage>
        <taxon>Bacteria</taxon>
        <taxon>Bacillati</taxon>
        <taxon>Actinomycetota</taxon>
        <taxon>Actinomycetes</taxon>
        <taxon>Micrococcales</taxon>
        <taxon>Microbacteriaceae</taxon>
        <taxon>Agromyces</taxon>
    </lineage>
</organism>
<dbReference type="AlphaFoldDB" id="A0A975INX8"/>
<dbReference type="RefSeq" id="WP_210898556.1">
    <property type="nucleotide sequence ID" value="NZ_CP071696.1"/>
</dbReference>
<evidence type="ECO:0000313" key="1">
    <source>
        <dbReference type="EMBL" id="QTX04699.1"/>
    </source>
</evidence>
<dbReference type="KEGG" id="aarc:G127AT_15875"/>
<reference evidence="1" key="1">
    <citation type="submission" date="2021-03" db="EMBL/GenBank/DDBJ databases">
        <title>Agromyces archimandritus sp. nov., isolated from the cockroach Archimandrita tessellata.</title>
        <authorList>
            <person name="Guzman J."/>
            <person name="Ortuzar M."/>
            <person name="Poehlein A."/>
            <person name="Daniel R."/>
            <person name="Trujillo M."/>
            <person name="Vilcinskas A."/>
        </authorList>
    </citation>
    <scope>NUCLEOTIDE SEQUENCE</scope>
    <source>
        <strain evidence="1">G127AT</strain>
    </source>
</reference>
<keyword evidence="2" id="KW-1185">Reference proteome</keyword>
<evidence type="ECO:0000313" key="2">
    <source>
        <dbReference type="Proteomes" id="UP000671914"/>
    </source>
</evidence>
<proteinExistence type="predicted"/>
<sequence>MGDVDVGEDSLVELAAGGLAGVEVQLVGVLEQVQVRVEERSAAGEVAVDLAELFGDALPVAGYLPETLPDALLRE</sequence>
<protein>
    <submittedName>
        <fullName evidence="1">Uncharacterized protein</fullName>
    </submittedName>
</protein>
<name>A0A975INX8_9MICO</name>
<gene>
    <name evidence="1" type="ORF">G127AT_15875</name>
</gene>